<protein>
    <submittedName>
        <fullName evidence="1">Uncharacterized protein</fullName>
    </submittedName>
</protein>
<evidence type="ECO:0000313" key="1">
    <source>
        <dbReference type="EMBL" id="KPJ04819.1"/>
    </source>
</evidence>
<accession>A0A194QHC3</accession>
<reference evidence="1 2" key="1">
    <citation type="journal article" date="2015" name="Nat. Commun.">
        <title>Outbred genome sequencing and CRISPR/Cas9 gene editing in butterflies.</title>
        <authorList>
            <person name="Li X."/>
            <person name="Fan D."/>
            <person name="Zhang W."/>
            <person name="Liu G."/>
            <person name="Zhang L."/>
            <person name="Zhao L."/>
            <person name="Fang X."/>
            <person name="Chen L."/>
            <person name="Dong Y."/>
            <person name="Chen Y."/>
            <person name="Ding Y."/>
            <person name="Zhao R."/>
            <person name="Feng M."/>
            <person name="Zhu Y."/>
            <person name="Feng Y."/>
            <person name="Jiang X."/>
            <person name="Zhu D."/>
            <person name="Xiang H."/>
            <person name="Feng X."/>
            <person name="Li S."/>
            <person name="Wang J."/>
            <person name="Zhang G."/>
            <person name="Kronforst M.R."/>
            <person name="Wang W."/>
        </authorList>
    </citation>
    <scope>NUCLEOTIDE SEQUENCE [LARGE SCALE GENOMIC DNA]</scope>
    <source>
        <strain evidence="1">Ya'a_city_454_Px</strain>
        <tissue evidence="1">Whole body</tissue>
    </source>
</reference>
<dbReference type="AlphaFoldDB" id="A0A194QHC3"/>
<keyword evidence="2" id="KW-1185">Reference proteome</keyword>
<proteinExistence type="predicted"/>
<dbReference type="EMBL" id="KQ458860">
    <property type="protein sequence ID" value="KPJ04819.1"/>
    <property type="molecule type" value="Genomic_DNA"/>
</dbReference>
<evidence type="ECO:0000313" key="2">
    <source>
        <dbReference type="Proteomes" id="UP000053268"/>
    </source>
</evidence>
<name>A0A194QHC3_PAPXU</name>
<sequence>MEAHCNSRVNHGSTENVSMKPLLSPALIAGNVNTNVDVLKRGYTRCKNH</sequence>
<gene>
    <name evidence="1" type="ORF">RR46_02516</name>
</gene>
<organism evidence="1 2">
    <name type="scientific">Papilio xuthus</name>
    <name type="common">Asian swallowtail butterfly</name>
    <dbReference type="NCBI Taxonomy" id="66420"/>
    <lineage>
        <taxon>Eukaryota</taxon>
        <taxon>Metazoa</taxon>
        <taxon>Ecdysozoa</taxon>
        <taxon>Arthropoda</taxon>
        <taxon>Hexapoda</taxon>
        <taxon>Insecta</taxon>
        <taxon>Pterygota</taxon>
        <taxon>Neoptera</taxon>
        <taxon>Endopterygota</taxon>
        <taxon>Lepidoptera</taxon>
        <taxon>Glossata</taxon>
        <taxon>Ditrysia</taxon>
        <taxon>Papilionoidea</taxon>
        <taxon>Papilionidae</taxon>
        <taxon>Papilioninae</taxon>
        <taxon>Papilio</taxon>
    </lineage>
</organism>
<dbReference type="Proteomes" id="UP000053268">
    <property type="component" value="Unassembled WGS sequence"/>
</dbReference>